<organism evidence="1 2">
    <name type="scientific">Candidatus Marimicrobium litorale</name>
    <dbReference type="NCBI Taxonomy" id="2518991"/>
    <lineage>
        <taxon>Bacteria</taxon>
        <taxon>Pseudomonadati</taxon>
        <taxon>Pseudomonadota</taxon>
        <taxon>Gammaproteobacteria</taxon>
        <taxon>Cellvibrionales</taxon>
        <taxon>Halieaceae</taxon>
        <taxon>Marimicrobium</taxon>
    </lineage>
</organism>
<protein>
    <submittedName>
        <fullName evidence="1">MarR family EPS-associated transcriptional regulator</fullName>
    </submittedName>
</protein>
<dbReference type="Proteomes" id="UP001143304">
    <property type="component" value="Unassembled WGS sequence"/>
</dbReference>
<dbReference type="Gene3D" id="1.10.10.10">
    <property type="entry name" value="Winged helix-like DNA-binding domain superfamily/Winged helix DNA-binding domain"/>
    <property type="match status" value="1"/>
</dbReference>
<dbReference type="RefSeq" id="WP_279249126.1">
    <property type="nucleotide sequence ID" value="NZ_SHNO01000001.1"/>
</dbReference>
<reference evidence="1" key="1">
    <citation type="submission" date="2019-02" db="EMBL/GenBank/DDBJ databases">
        <authorList>
            <person name="Li S.-H."/>
        </authorList>
    </citation>
    <scope>NUCLEOTIDE SEQUENCE</scope>
    <source>
        <strain evidence="1">IMCC11814</strain>
    </source>
</reference>
<dbReference type="EMBL" id="SHNO01000001">
    <property type="protein sequence ID" value="MCX2977405.1"/>
    <property type="molecule type" value="Genomic_DNA"/>
</dbReference>
<name>A0ABT3T6E5_9GAMM</name>
<evidence type="ECO:0000313" key="2">
    <source>
        <dbReference type="Proteomes" id="UP001143304"/>
    </source>
</evidence>
<dbReference type="InterPro" id="IPR036388">
    <property type="entry name" value="WH-like_DNA-bd_sf"/>
</dbReference>
<dbReference type="Pfam" id="PF13412">
    <property type="entry name" value="HTH_24"/>
    <property type="match status" value="1"/>
</dbReference>
<proteinExistence type="predicted"/>
<evidence type="ECO:0000313" key="1">
    <source>
        <dbReference type="EMBL" id="MCX2977405.1"/>
    </source>
</evidence>
<sequence>MTEDSEYTLLKLLEANPQATQREIASEMGVSLGKVNYCVQALVAKGLVKATNFKNSQRKAAYVYLLTPKGITAKAAISLRYLRRKVQEYEAIKAEIESLESELIAQGVDVS</sequence>
<accession>A0ABT3T6E5</accession>
<dbReference type="InterPro" id="IPR036390">
    <property type="entry name" value="WH_DNA-bd_sf"/>
</dbReference>
<gene>
    <name evidence="1" type="ORF">EYC82_08565</name>
</gene>
<comment type="caution">
    <text evidence="1">The sequence shown here is derived from an EMBL/GenBank/DDBJ whole genome shotgun (WGS) entry which is preliminary data.</text>
</comment>
<dbReference type="SUPFAM" id="SSF46785">
    <property type="entry name" value="Winged helix' DNA-binding domain"/>
    <property type="match status" value="1"/>
</dbReference>
<dbReference type="NCBIfam" id="TIGR04176">
    <property type="entry name" value="MarR_EPS"/>
    <property type="match status" value="1"/>
</dbReference>
<dbReference type="InterPro" id="IPR026433">
    <property type="entry name" value="MarR_EPS"/>
</dbReference>
<keyword evidence="2" id="KW-1185">Reference proteome</keyword>